<keyword evidence="2" id="KW-0238">DNA-binding</keyword>
<keyword evidence="3" id="KW-0804">Transcription</keyword>
<dbReference type="RefSeq" id="WP_171638334.1">
    <property type="nucleotide sequence ID" value="NZ_WHNY01000093.1"/>
</dbReference>
<reference evidence="5 6" key="1">
    <citation type="submission" date="2019-10" db="EMBL/GenBank/DDBJ databases">
        <title>Description of Paenibacillus humi sp. nov.</title>
        <authorList>
            <person name="Carlier A."/>
            <person name="Qi S."/>
        </authorList>
    </citation>
    <scope>NUCLEOTIDE SEQUENCE [LARGE SCALE GENOMIC DNA]</scope>
    <source>
        <strain evidence="5 6">LMG 31461</strain>
    </source>
</reference>
<protein>
    <submittedName>
        <fullName evidence="5">Helix-turn-helix domain-containing protein</fullName>
    </submittedName>
</protein>
<dbReference type="Gene3D" id="1.10.10.60">
    <property type="entry name" value="Homeodomain-like"/>
    <property type="match status" value="2"/>
</dbReference>
<name>A0ABX1XME4_9BACL</name>
<dbReference type="PANTHER" id="PTHR43280">
    <property type="entry name" value="ARAC-FAMILY TRANSCRIPTIONAL REGULATOR"/>
    <property type="match status" value="1"/>
</dbReference>
<gene>
    <name evidence="5" type="ORF">GC096_37405</name>
</gene>
<dbReference type="PROSITE" id="PS00041">
    <property type="entry name" value="HTH_ARAC_FAMILY_1"/>
    <property type="match status" value="1"/>
</dbReference>
<accession>A0ABX1XME4</accession>
<keyword evidence="1" id="KW-0805">Transcription regulation</keyword>
<dbReference type="InterPro" id="IPR009057">
    <property type="entry name" value="Homeodomain-like_sf"/>
</dbReference>
<evidence type="ECO:0000256" key="1">
    <source>
        <dbReference type="ARBA" id="ARBA00023015"/>
    </source>
</evidence>
<dbReference type="PROSITE" id="PS01124">
    <property type="entry name" value="HTH_ARAC_FAMILY_2"/>
    <property type="match status" value="1"/>
</dbReference>
<dbReference type="PRINTS" id="PR00032">
    <property type="entry name" value="HTHARAC"/>
</dbReference>
<evidence type="ECO:0000313" key="5">
    <source>
        <dbReference type="EMBL" id="NOU69702.1"/>
    </source>
</evidence>
<dbReference type="SMART" id="SM00342">
    <property type="entry name" value="HTH_ARAC"/>
    <property type="match status" value="1"/>
</dbReference>
<proteinExistence type="predicted"/>
<evidence type="ECO:0000259" key="4">
    <source>
        <dbReference type="PROSITE" id="PS01124"/>
    </source>
</evidence>
<dbReference type="InterPro" id="IPR018062">
    <property type="entry name" value="HTH_AraC-typ_CS"/>
</dbReference>
<evidence type="ECO:0000313" key="6">
    <source>
        <dbReference type="Proteomes" id="UP000653578"/>
    </source>
</evidence>
<sequence>MGDGHFDLQALNKTLQLLHHFIKLDVRFIDSEDQVAIQLVDHQLPAVIQSVGRAYPELQGIVQGLSPTSCFYYINEVGLEYLAVGVWREQTYCGFVLAGPFLSSIPNADFISDVIVKSNLPISERKQLQSFYQSLSFMSSNDSNMMGDFIVNLCAHPHADSQLVSPAIIPPVLRKEEQESQIAESISVIELRYRYEKEMMDAVARGHTEEIRRITAEIGSHFNLPDRIPESPIRSTKNLLITLNTLCRIAAEKGGLHPVYVHNISEKFSITIERSTNLPQLKKLTAVIIEEYCEAVHVYSTKSYSSIVKNAVNHIDLNLQKPLTLQQIAAHIHVNASHLSRKFKQDVGINLIDYINLKRVEASKIYLLRGNIPITEIAFMVGFNDLNYFARVFKKCTAMTPSQYILANR</sequence>
<dbReference type="Pfam" id="PF12833">
    <property type="entry name" value="HTH_18"/>
    <property type="match status" value="1"/>
</dbReference>
<dbReference type="EMBL" id="WHNY01000093">
    <property type="protein sequence ID" value="NOU69702.1"/>
    <property type="molecule type" value="Genomic_DNA"/>
</dbReference>
<organism evidence="5 6">
    <name type="scientific">Paenibacillus plantarum</name>
    <dbReference type="NCBI Taxonomy" id="2654975"/>
    <lineage>
        <taxon>Bacteria</taxon>
        <taxon>Bacillati</taxon>
        <taxon>Bacillota</taxon>
        <taxon>Bacilli</taxon>
        <taxon>Bacillales</taxon>
        <taxon>Paenibacillaceae</taxon>
        <taxon>Paenibacillus</taxon>
    </lineage>
</organism>
<evidence type="ECO:0000256" key="3">
    <source>
        <dbReference type="ARBA" id="ARBA00023163"/>
    </source>
</evidence>
<keyword evidence="6" id="KW-1185">Reference proteome</keyword>
<dbReference type="PANTHER" id="PTHR43280:SF2">
    <property type="entry name" value="HTH-TYPE TRANSCRIPTIONAL REGULATOR EXSA"/>
    <property type="match status" value="1"/>
</dbReference>
<dbReference type="InterPro" id="IPR018060">
    <property type="entry name" value="HTH_AraC"/>
</dbReference>
<dbReference type="Proteomes" id="UP000653578">
    <property type="component" value="Unassembled WGS sequence"/>
</dbReference>
<dbReference type="SUPFAM" id="SSF46689">
    <property type="entry name" value="Homeodomain-like"/>
    <property type="match status" value="2"/>
</dbReference>
<feature type="domain" description="HTH araC/xylS-type" evidence="4">
    <location>
        <begin position="309"/>
        <end position="407"/>
    </location>
</feature>
<dbReference type="InterPro" id="IPR020449">
    <property type="entry name" value="Tscrpt_reg_AraC-type_HTH"/>
</dbReference>
<evidence type="ECO:0000256" key="2">
    <source>
        <dbReference type="ARBA" id="ARBA00023125"/>
    </source>
</evidence>
<comment type="caution">
    <text evidence="5">The sequence shown here is derived from an EMBL/GenBank/DDBJ whole genome shotgun (WGS) entry which is preliminary data.</text>
</comment>